<evidence type="ECO:0000313" key="3">
    <source>
        <dbReference type="EMBL" id="WLQ55323.1"/>
    </source>
</evidence>
<dbReference type="InterPro" id="IPR024344">
    <property type="entry name" value="MDMPI_metal-binding"/>
</dbReference>
<feature type="region of interest" description="Disordered" evidence="1">
    <location>
        <begin position="161"/>
        <end position="183"/>
    </location>
</feature>
<sequence>MDTQTNSAPLLDLGPAARQITGMLTAIDDARLSGPTPCPDVTVGAMLAHVEGLAVAFRDAARKELGATTDTAPSVESGVLDGGWRSTLPAALDDMVAAWRAPDAWQGMTRAGSVDLPGEVAGMVALNELVLHGWDLARSTGQSYGAEEAHLRNTLALLADVGDNPPADSPFGPPVPVPDDAPLLDRAVARSGRRPDWRPES</sequence>
<name>A0ABY9IJ82_9ACTN</name>
<gene>
    <name evidence="3" type="ORF">P8A19_07675</name>
</gene>
<keyword evidence="4" id="KW-1185">Reference proteome</keyword>
<protein>
    <submittedName>
        <fullName evidence="3">TIGR03086 family metal-binding protein</fullName>
    </submittedName>
</protein>
<evidence type="ECO:0000256" key="1">
    <source>
        <dbReference type="SAM" id="MobiDB-lite"/>
    </source>
</evidence>
<organism evidence="3 4">
    <name type="scientific">Streptomyces poriferorum</name>
    <dbReference type="NCBI Taxonomy" id="2798799"/>
    <lineage>
        <taxon>Bacteria</taxon>
        <taxon>Bacillati</taxon>
        <taxon>Actinomycetota</taxon>
        <taxon>Actinomycetes</taxon>
        <taxon>Kitasatosporales</taxon>
        <taxon>Streptomycetaceae</taxon>
        <taxon>Streptomyces</taxon>
    </lineage>
</organism>
<dbReference type="InterPro" id="IPR017520">
    <property type="entry name" value="CHP03086"/>
</dbReference>
<evidence type="ECO:0000259" key="2">
    <source>
        <dbReference type="Pfam" id="PF11716"/>
    </source>
</evidence>
<dbReference type="Gene3D" id="1.20.120.450">
    <property type="entry name" value="dinb family like domain"/>
    <property type="match status" value="1"/>
</dbReference>
<dbReference type="NCBIfam" id="TIGR03086">
    <property type="entry name" value="TIGR03086 family metal-binding protein"/>
    <property type="match status" value="1"/>
</dbReference>
<accession>A0ABY9IJ82</accession>
<evidence type="ECO:0000313" key="4">
    <source>
        <dbReference type="Proteomes" id="UP001235744"/>
    </source>
</evidence>
<dbReference type="Pfam" id="PF11716">
    <property type="entry name" value="MDMPI_N"/>
    <property type="match status" value="1"/>
</dbReference>
<dbReference type="RefSeq" id="WP_306106110.1">
    <property type="nucleotide sequence ID" value="NZ_CP120988.1"/>
</dbReference>
<feature type="domain" description="Mycothiol-dependent maleylpyruvate isomerase metal-binding" evidence="2">
    <location>
        <begin position="15"/>
        <end position="137"/>
    </location>
</feature>
<dbReference type="InterPro" id="IPR017517">
    <property type="entry name" value="Maleyloyr_isom"/>
</dbReference>
<dbReference type="EMBL" id="CP120988">
    <property type="protein sequence ID" value="WLQ55323.1"/>
    <property type="molecule type" value="Genomic_DNA"/>
</dbReference>
<dbReference type="SUPFAM" id="SSF109854">
    <property type="entry name" value="DinB/YfiT-like putative metalloenzymes"/>
    <property type="match status" value="1"/>
</dbReference>
<feature type="compositionally biased region" description="Pro residues" evidence="1">
    <location>
        <begin position="167"/>
        <end position="179"/>
    </location>
</feature>
<reference evidence="3 4" key="1">
    <citation type="submission" date="2023-03" db="EMBL/GenBank/DDBJ databases">
        <title>Isolation and description of six Streptomyces strains from soil environments, able to metabolize different microbial glucans.</title>
        <authorList>
            <person name="Widen T."/>
            <person name="Larsbrink J."/>
        </authorList>
    </citation>
    <scope>NUCLEOTIDE SEQUENCE [LARGE SCALE GENOMIC DNA]</scope>
    <source>
        <strain evidence="3 4">Alt2</strain>
    </source>
</reference>
<proteinExistence type="predicted"/>
<dbReference type="Proteomes" id="UP001235744">
    <property type="component" value="Chromosome"/>
</dbReference>
<dbReference type="InterPro" id="IPR034660">
    <property type="entry name" value="DinB/YfiT-like"/>
</dbReference>
<dbReference type="NCBIfam" id="TIGR03083">
    <property type="entry name" value="maleylpyruvate isomerase family mycothiol-dependent enzyme"/>
    <property type="match status" value="1"/>
</dbReference>